<gene>
    <name evidence="2" type="ORF">S03H2_30783</name>
</gene>
<accession>X1HY78</accession>
<evidence type="ECO:0000313" key="2">
    <source>
        <dbReference type="EMBL" id="GAH58784.1"/>
    </source>
</evidence>
<reference evidence="2" key="1">
    <citation type="journal article" date="2014" name="Front. Microbiol.">
        <title>High frequency of phylogenetically diverse reductive dehalogenase-homologous genes in deep subseafloor sedimentary metagenomes.</title>
        <authorList>
            <person name="Kawai M."/>
            <person name="Futagami T."/>
            <person name="Toyoda A."/>
            <person name="Takaki Y."/>
            <person name="Nishi S."/>
            <person name="Hori S."/>
            <person name="Arai W."/>
            <person name="Tsubouchi T."/>
            <person name="Morono Y."/>
            <person name="Uchiyama I."/>
            <person name="Ito T."/>
            <person name="Fujiyama A."/>
            <person name="Inagaki F."/>
            <person name="Takami H."/>
        </authorList>
    </citation>
    <scope>NUCLEOTIDE SEQUENCE</scope>
    <source>
        <strain evidence="2">Expedition CK06-06</strain>
    </source>
</reference>
<dbReference type="EMBL" id="BARU01018633">
    <property type="protein sequence ID" value="GAH58784.1"/>
    <property type="molecule type" value="Genomic_DNA"/>
</dbReference>
<sequence>MGKGRRSSERPLQKVLGKGANVNEDNPLEVHDPKVGSLISYEGVTTANGAGDGSSLIDSVLTTKANYNGNLVIITSGAYAGQGSDIDGATTGGIVRAHTAFDGQILRG</sequence>
<comment type="caution">
    <text evidence="2">The sequence shown here is derived from an EMBL/GenBank/DDBJ whole genome shotgun (WGS) entry which is preliminary data.</text>
</comment>
<evidence type="ECO:0000256" key="1">
    <source>
        <dbReference type="SAM" id="MobiDB-lite"/>
    </source>
</evidence>
<dbReference type="AlphaFoldDB" id="X1HY78"/>
<organism evidence="2">
    <name type="scientific">marine sediment metagenome</name>
    <dbReference type="NCBI Taxonomy" id="412755"/>
    <lineage>
        <taxon>unclassified sequences</taxon>
        <taxon>metagenomes</taxon>
        <taxon>ecological metagenomes</taxon>
    </lineage>
</organism>
<feature type="non-terminal residue" evidence="2">
    <location>
        <position position="108"/>
    </location>
</feature>
<protein>
    <submittedName>
        <fullName evidence="2">Uncharacterized protein</fullName>
    </submittedName>
</protein>
<name>X1HY78_9ZZZZ</name>
<proteinExistence type="predicted"/>
<feature type="region of interest" description="Disordered" evidence="1">
    <location>
        <begin position="1"/>
        <end position="29"/>
    </location>
</feature>
<feature type="compositionally biased region" description="Basic and acidic residues" evidence="1">
    <location>
        <begin position="1"/>
        <end position="12"/>
    </location>
</feature>